<name>A0AAD8YHF8_9STRA</name>
<dbReference type="SUPFAM" id="SSF48403">
    <property type="entry name" value="Ankyrin repeat"/>
    <property type="match status" value="1"/>
</dbReference>
<dbReference type="InterPro" id="IPR036770">
    <property type="entry name" value="Ankyrin_rpt-contain_sf"/>
</dbReference>
<keyword evidence="1" id="KW-0677">Repeat</keyword>
<dbReference type="InterPro" id="IPR002110">
    <property type="entry name" value="Ankyrin_rpt"/>
</dbReference>
<keyword evidence="2" id="KW-0040">ANK repeat</keyword>
<evidence type="ECO:0000313" key="3">
    <source>
        <dbReference type="EMBL" id="KAK1745357.1"/>
    </source>
</evidence>
<gene>
    <name evidence="3" type="ORF">QTG54_004648</name>
</gene>
<proteinExistence type="predicted"/>
<evidence type="ECO:0000313" key="4">
    <source>
        <dbReference type="Proteomes" id="UP001224775"/>
    </source>
</evidence>
<dbReference type="PANTHER" id="PTHR24186:SF38">
    <property type="entry name" value="ANKYRIN REPEAT FAMILY PROTEIN"/>
    <property type="match status" value="1"/>
</dbReference>
<dbReference type="Gene3D" id="1.25.40.20">
    <property type="entry name" value="Ankyrin repeat-containing domain"/>
    <property type="match status" value="2"/>
</dbReference>
<organism evidence="3 4">
    <name type="scientific">Skeletonema marinoi</name>
    <dbReference type="NCBI Taxonomy" id="267567"/>
    <lineage>
        <taxon>Eukaryota</taxon>
        <taxon>Sar</taxon>
        <taxon>Stramenopiles</taxon>
        <taxon>Ochrophyta</taxon>
        <taxon>Bacillariophyta</taxon>
        <taxon>Coscinodiscophyceae</taxon>
        <taxon>Thalassiosirophycidae</taxon>
        <taxon>Thalassiosirales</taxon>
        <taxon>Skeletonemataceae</taxon>
        <taxon>Skeletonema</taxon>
        <taxon>Skeletonema marinoi-dohrnii complex</taxon>
    </lineage>
</organism>
<dbReference type="PANTHER" id="PTHR24186">
    <property type="entry name" value="PROTEIN PHOSPHATASE 1 REGULATORY SUBUNIT"/>
    <property type="match status" value="1"/>
</dbReference>
<dbReference type="GO" id="GO:0005886">
    <property type="term" value="C:plasma membrane"/>
    <property type="evidence" value="ECO:0007669"/>
    <property type="project" value="TreeGrafter"/>
</dbReference>
<dbReference type="EMBL" id="JATAAI010000006">
    <property type="protein sequence ID" value="KAK1745357.1"/>
    <property type="molecule type" value="Genomic_DNA"/>
</dbReference>
<accession>A0AAD8YHF8</accession>
<reference evidence="3" key="1">
    <citation type="submission" date="2023-06" db="EMBL/GenBank/DDBJ databases">
        <title>Survivors Of The Sea: Transcriptome response of Skeletonema marinoi to long-term dormancy.</title>
        <authorList>
            <person name="Pinder M.I.M."/>
            <person name="Kourtchenko O."/>
            <person name="Robertson E.K."/>
            <person name="Larsson T."/>
            <person name="Maumus F."/>
            <person name="Osuna-Cruz C.M."/>
            <person name="Vancaester E."/>
            <person name="Stenow R."/>
            <person name="Vandepoele K."/>
            <person name="Ploug H."/>
            <person name="Bruchert V."/>
            <person name="Godhe A."/>
            <person name="Topel M."/>
        </authorList>
    </citation>
    <scope>NUCLEOTIDE SEQUENCE</scope>
    <source>
        <strain evidence="3">R05AC</strain>
    </source>
</reference>
<dbReference type="Pfam" id="PF12796">
    <property type="entry name" value="Ank_2"/>
    <property type="match status" value="1"/>
</dbReference>
<dbReference type="AlphaFoldDB" id="A0AAD8YHF8"/>
<sequence>MVRYVRWDGMSLLHYAASNHLPRAVEVCRLLIQAFRGLVLELDESTDDLYLQPLHTACHRGNLPVVECILDMHPDAIRGESSDGSFPIHYAVHALTRTPQAAVEVVKNLLSVDPSVASQEVNGITNAYPLINVCVMPNVLSWNAGLEVIKLLYNAYPEAIVNAEEIFRRGIDISHFVDAVRDFINEQLRYATQASNLQLVRTQDGNGRLPLHHALEEVAPWGAIKLLVQADPATLQIPDSEGSLPLHIAASK</sequence>
<keyword evidence="4" id="KW-1185">Reference proteome</keyword>
<evidence type="ECO:0000256" key="1">
    <source>
        <dbReference type="ARBA" id="ARBA00022737"/>
    </source>
</evidence>
<evidence type="ECO:0000256" key="2">
    <source>
        <dbReference type="ARBA" id="ARBA00023043"/>
    </source>
</evidence>
<protein>
    <submittedName>
        <fullName evidence="3">Uncharacterized protein</fullName>
    </submittedName>
</protein>
<dbReference type="SMART" id="SM00248">
    <property type="entry name" value="ANK"/>
    <property type="match status" value="4"/>
</dbReference>
<dbReference type="Proteomes" id="UP001224775">
    <property type="component" value="Unassembled WGS sequence"/>
</dbReference>
<comment type="caution">
    <text evidence="3">The sequence shown here is derived from an EMBL/GenBank/DDBJ whole genome shotgun (WGS) entry which is preliminary data.</text>
</comment>